<dbReference type="GO" id="GO:0080132">
    <property type="term" value="F:fatty acid 2-hydroxylase activity"/>
    <property type="evidence" value="ECO:0007669"/>
    <property type="project" value="InterPro"/>
</dbReference>
<dbReference type="Gene3D" id="3.10.120.10">
    <property type="entry name" value="Cytochrome b5-like heme/steroid binding domain"/>
    <property type="match status" value="1"/>
</dbReference>
<evidence type="ECO:0000256" key="13">
    <source>
        <dbReference type="ARBA" id="ARBA00023160"/>
    </source>
</evidence>
<accession>A0A8H2VCA0</accession>
<evidence type="ECO:0000256" key="11">
    <source>
        <dbReference type="ARBA" id="ARBA00023098"/>
    </source>
</evidence>
<evidence type="ECO:0000256" key="2">
    <source>
        <dbReference type="ARBA" id="ARBA00005747"/>
    </source>
</evidence>
<protein>
    <recommendedName>
        <fullName evidence="14">Ceramide very long chain fatty acid hydroxylase</fullName>
        <ecNumber evidence="14">1.-.-.-</ecNumber>
    </recommendedName>
</protein>
<dbReference type="PROSITE" id="PS50255">
    <property type="entry name" value="CYTOCHROME_B5_2"/>
    <property type="match status" value="1"/>
</dbReference>
<keyword evidence="13 14" id="KW-0275">Fatty acid biosynthesis</keyword>
<keyword evidence="11 14" id="KW-0443">Lipid metabolism</keyword>
<evidence type="ECO:0000256" key="3">
    <source>
        <dbReference type="ARBA" id="ARBA00022516"/>
    </source>
</evidence>
<dbReference type="InterPro" id="IPR006694">
    <property type="entry name" value="Fatty_acid_hydroxylase"/>
</dbReference>
<dbReference type="InterPro" id="IPR014430">
    <property type="entry name" value="Scs7"/>
</dbReference>
<keyword evidence="5 14" id="KW-0479">Metal-binding</keyword>
<comment type="similarity">
    <text evidence="2 14">Belongs to the sterol desaturase family. SCS7 subfamily.</text>
</comment>
<evidence type="ECO:0000256" key="5">
    <source>
        <dbReference type="ARBA" id="ARBA00022723"/>
    </source>
</evidence>
<keyword evidence="7 14" id="KW-0276">Fatty acid metabolism</keyword>
<keyword evidence="14" id="KW-0408">Iron</keyword>
<keyword evidence="10 14" id="KW-0560">Oxidoreductase</keyword>
<feature type="binding site" evidence="15">
    <location>
        <position position="277"/>
    </location>
    <ligand>
        <name>Zn(2+)</name>
        <dbReference type="ChEBI" id="CHEBI:29105"/>
        <label>1</label>
    </ligand>
</feature>
<evidence type="ECO:0000256" key="9">
    <source>
        <dbReference type="ARBA" id="ARBA00022989"/>
    </source>
</evidence>
<dbReference type="SUPFAM" id="SSF55856">
    <property type="entry name" value="Cytochrome b5-like heme/steroid binding domain"/>
    <property type="match status" value="1"/>
</dbReference>
<feature type="binding site" evidence="15">
    <location>
        <position position="250"/>
    </location>
    <ligand>
        <name>Zn(2+)</name>
        <dbReference type="ChEBI" id="CHEBI:29105"/>
        <label>1</label>
    </ligand>
</feature>
<dbReference type="SMART" id="SM01117">
    <property type="entry name" value="Cyt-b5"/>
    <property type="match status" value="1"/>
</dbReference>
<dbReference type="PANTHER" id="PTHR12863:SF1">
    <property type="entry name" value="FATTY ACID 2-HYDROXYLASE"/>
    <property type="match status" value="1"/>
</dbReference>
<feature type="binding site" evidence="15">
    <location>
        <position position="336"/>
    </location>
    <ligand>
        <name>Zn(2+)</name>
        <dbReference type="ChEBI" id="CHEBI:29105"/>
        <label>1</label>
    </ligand>
</feature>
<evidence type="ECO:0000256" key="15">
    <source>
        <dbReference type="PIRSR" id="PIRSR005149-1"/>
    </source>
</evidence>
<feature type="binding site" evidence="15">
    <location>
        <position position="355"/>
    </location>
    <ligand>
        <name>Zn(2+)</name>
        <dbReference type="ChEBI" id="CHEBI:29105"/>
        <label>1</label>
    </ligand>
</feature>
<keyword evidence="9 16" id="KW-1133">Transmembrane helix</keyword>
<gene>
    <name evidence="18" type="ORF">KABA2_02S00770</name>
</gene>
<dbReference type="PIRSF" id="PIRSF005149">
    <property type="entry name" value="IPC-B_HD"/>
    <property type="match status" value="1"/>
</dbReference>
<proteinExistence type="inferred from homology"/>
<sequence length="390" mass="46107">MSETAKTLELFPSIKVAEHTSPNDCWVTVDERKIYDVTKFLNENKDLKNDNKHEILLSFAGKDITQALNNELITFNSLIESDKFLIGYLATTLEEEELLSNKNHKVEVNIVDSKTNNGKQKNFDSTTFVKDLPTEDKLSIATNYKNDYEKHHFLDLEKPLLKQILFSDFTVDFYVDQVNRPRHFGKTSAPLFGNFLEPLTKTPWWVIPIVWLPVVIYHFAVAWRNQNHLLTVFLFGVGVFVWTFIEYALHRFVFHFDNYLPQNNLAFVIHFLLHGCHHYLPMDPNRLVMPPTLFVMLCTPFYWVVFKSLPLYWAYAGFAGGLFGYVYYDECHYWLHHSKMPKFMRKLKKFHLEHHYKNYQLAFGITSWFWDNVFGTYLYNDSPVSPMKYE</sequence>
<feature type="transmembrane region" description="Helical" evidence="16">
    <location>
        <begin position="204"/>
        <end position="222"/>
    </location>
</feature>
<dbReference type="EMBL" id="CAEFZW010000002">
    <property type="protein sequence ID" value="CAB4252631.1"/>
    <property type="molecule type" value="Genomic_DNA"/>
</dbReference>
<feature type="binding site" evidence="15">
    <location>
        <position position="354"/>
    </location>
    <ligand>
        <name>Zn(2+)</name>
        <dbReference type="ChEBI" id="CHEBI:29105"/>
        <label>1</label>
    </ligand>
</feature>
<keyword evidence="19" id="KW-1185">Reference proteome</keyword>
<evidence type="ECO:0000313" key="18">
    <source>
        <dbReference type="EMBL" id="CAB4252631.1"/>
    </source>
</evidence>
<evidence type="ECO:0000256" key="4">
    <source>
        <dbReference type="ARBA" id="ARBA00022692"/>
    </source>
</evidence>
<evidence type="ECO:0000256" key="6">
    <source>
        <dbReference type="ARBA" id="ARBA00022824"/>
    </source>
</evidence>
<comment type="cofactor">
    <cofactor evidence="14 15">
        <name>Zn(2+)</name>
        <dbReference type="ChEBI" id="CHEBI:29105"/>
    </cofactor>
    <text evidence="14 15">Binds 2 Zn(2+) ions per subunit that likely form a catalytic dimetal center.</text>
</comment>
<dbReference type="EC" id="1.-.-.-" evidence="14"/>
<dbReference type="RefSeq" id="XP_041404669.1">
    <property type="nucleotide sequence ID" value="XM_041548735.1"/>
</dbReference>
<organism evidence="18 19">
    <name type="scientific">Maudiozyma barnettii</name>
    <dbReference type="NCBI Taxonomy" id="61262"/>
    <lineage>
        <taxon>Eukaryota</taxon>
        <taxon>Fungi</taxon>
        <taxon>Dikarya</taxon>
        <taxon>Ascomycota</taxon>
        <taxon>Saccharomycotina</taxon>
        <taxon>Saccharomycetes</taxon>
        <taxon>Saccharomycetales</taxon>
        <taxon>Saccharomycetaceae</taxon>
        <taxon>Maudiozyma</taxon>
    </lineage>
</organism>
<keyword evidence="6 14" id="KW-0256">Endoplasmic reticulum</keyword>
<dbReference type="InterPro" id="IPR036400">
    <property type="entry name" value="Cyt_B5-like_heme/steroid_sf"/>
</dbReference>
<evidence type="ECO:0000259" key="17">
    <source>
        <dbReference type="PROSITE" id="PS50255"/>
    </source>
</evidence>
<dbReference type="Pfam" id="PF04116">
    <property type="entry name" value="FA_hydroxylase"/>
    <property type="match status" value="1"/>
</dbReference>
<dbReference type="GO" id="GO:0005506">
    <property type="term" value="F:iron ion binding"/>
    <property type="evidence" value="ECO:0007669"/>
    <property type="project" value="UniProtKB-UniRule"/>
</dbReference>
<evidence type="ECO:0000256" key="7">
    <source>
        <dbReference type="ARBA" id="ARBA00022832"/>
    </source>
</evidence>
<dbReference type="PANTHER" id="PTHR12863">
    <property type="entry name" value="FATTY ACID HYDROXYLASE"/>
    <property type="match status" value="1"/>
</dbReference>
<evidence type="ECO:0000256" key="12">
    <source>
        <dbReference type="ARBA" id="ARBA00023136"/>
    </source>
</evidence>
<dbReference type="InterPro" id="IPR001199">
    <property type="entry name" value="Cyt_B5-like_heme/steroid-bd"/>
</dbReference>
<comment type="subcellular location">
    <subcellularLocation>
        <location evidence="1">Endoplasmic reticulum membrane</location>
        <topology evidence="1">Multi-pass membrane protein</topology>
    </subcellularLocation>
</comment>
<dbReference type="Pfam" id="PF00173">
    <property type="entry name" value="Cyt-b5"/>
    <property type="match status" value="1"/>
</dbReference>
<feature type="transmembrane region" description="Helical" evidence="16">
    <location>
        <begin position="312"/>
        <end position="335"/>
    </location>
</feature>
<feature type="transmembrane region" description="Helical" evidence="16">
    <location>
        <begin position="287"/>
        <end position="306"/>
    </location>
</feature>
<feature type="transmembrane region" description="Helical" evidence="16">
    <location>
        <begin position="229"/>
        <end position="249"/>
    </location>
</feature>
<feature type="binding site" evidence="15">
    <location>
        <position position="274"/>
    </location>
    <ligand>
        <name>Zn(2+)</name>
        <dbReference type="ChEBI" id="CHEBI:29105"/>
        <label>1</label>
    </ligand>
</feature>
<dbReference type="GO" id="GO:0006633">
    <property type="term" value="P:fatty acid biosynthetic process"/>
    <property type="evidence" value="ECO:0007669"/>
    <property type="project" value="UniProtKB-KW"/>
</dbReference>
<evidence type="ECO:0000256" key="10">
    <source>
        <dbReference type="ARBA" id="ARBA00023002"/>
    </source>
</evidence>
<name>A0A8H2VCA0_9SACH</name>
<evidence type="ECO:0000256" key="16">
    <source>
        <dbReference type="SAM" id="Phobius"/>
    </source>
</evidence>
<keyword evidence="12 14" id="KW-0472">Membrane</keyword>
<comment type="caution">
    <text evidence="18">The sequence shown here is derived from an EMBL/GenBank/DDBJ whole genome shotgun (WGS) entry which is preliminary data.</text>
</comment>
<evidence type="ECO:0000256" key="14">
    <source>
        <dbReference type="PIRNR" id="PIRNR005149"/>
    </source>
</evidence>
<feature type="binding site" evidence="15">
    <location>
        <position position="278"/>
    </location>
    <ligand>
        <name>Zn(2+)</name>
        <dbReference type="ChEBI" id="CHEBI:29105"/>
        <label>1</label>
    </ligand>
</feature>
<keyword evidence="4 16" id="KW-0812">Transmembrane</keyword>
<dbReference type="AlphaFoldDB" id="A0A8H2VCA0"/>
<dbReference type="Proteomes" id="UP000644660">
    <property type="component" value="Unassembled WGS sequence"/>
</dbReference>
<keyword evidence="8 15" id="KW-0862">Zinc</keyword>
<keyword evidence="3 14" id="KW-0444">Lipid biosynthesis</keyword>
<dbReference type="GeneID" id="64855763"/>
<feature type="binding site" evidence="15">
    <location>
        <position position="255"/>
    </location>
    <ligand>
        <name>Zn(2+)</name>
        <dbReference type="ChEBI" id="CHEBI:29105"/>
        <label>1</label>
    </ligand>
</feature>
<dbReference type="OrthoDB" id="2204368at2759"/>
<feature type="binding site" evidence="15">
    <location>
        <position position="332"/>
    </location>
    <ligand>
        <name>Zn(2+)</name>
        <dbReference type="ChEBI" id="CHEBI:29105"/>
        <label>1</label>
    </ligand>
</feature>
<reference evidence="18 19" key="1">
    <citation type="submission" date="2020-05" db="EMBL/GenBank/DDBJ databases">
        <authorList>
            <person name="Casaregola S."/>
            <person name="Devillers H."/>
            <person name="Grondin C."/>
        </authorList>
    </citation>
    <scope>NUCLEOTIDE SEQUENCE [LARGE SCALE GENOMIC DNA]</scope>
    <source>
        <strain evidence="18 19">CLIB 1767</strain>
    </source>
</reference>
<evidence type="ECO:0000313" key="19">
    <source>
        <dbReference type="Proteomes" id="UP000644660"/>
    </source>
</evidence>
<dbReference type="GO" id="GO:0005789">
    <property type="term" value="C:endoplasmic reticulum membrane"/>
    <property type="evidence" value="ECO:0007669"/>
    <property type="project" value="UniProtKB-SubCell"/>
</dbReference>
<evidence type="ECO:0000256" key="8">
    <source>
        <dbReference type="ARBA" id="ARBA00022833"/>
    </source>
</evidence>
<comment type="function">
    <text evidence="14">Ceramide hydroxylase involved in the hydroxylation of sphingolipid-associated very long chain fatty acids. Postulated to hydroxylate the very long chain fatty acid of dihydroceramides and phytoceramides at C-2.</text>
</comment>
<evidence type="ECO:0000256" key="1">
    <source>
        <dbReference type="ARBA" id="ARBA00004477"/>
    </source>
</evidence>
<feature type="binding site" evidence="15">
    <location>
        <position position="351"/>
    </location>
    <ligand>
        <name>Zn(2+)</name>
        <dbReference type="ChEBI" id="CHEBI:29105"/>
        <label>1</label>
    </ligand>
</feature>
<feature type="domain" description="Cytochrome b5 heme-binding" evidence="17">
    <location>
        <begin position="8"/>
        <end position="90"/>
    </location>
</feature>